<gene>
    <name evidence="17" type="ORF">SAMN06265379_104222</name>
</gene>
<dbReference type="Proteomes" id="UP000319040">
    <property type="component" value="Unassembled WGS sequence"/>
</dbReference>
<dbReference type="Gene3D" id="3.40.710.10">
    <property type="entry name" value="DD-peptidase/beta-lactamase superfamily"/>
    <property type="match status" value="1"/>
</dbReference>
<keyword evidence="13" id="KW-0961">Cell wall biogenesis/degradation</keyword>
<evidence type="ECO:0000256" key="8">
    <source>
        <dbReference type="ARBA" id="ARBA00022801"/>
    </source>
</evidence>
<evidence type="ECO:0000256" key="14">
    <source>
        <dbReference type="SAM" id="Phobius"/>
    </source>
</evidence>
<dbReference type="GO" id="GO:0005886">
    <property type="term" value="C:plasma membrane"/>
    <property type="evidence" value="ECO:0007669"/>
    <property type="project" value="UniProtKB-SubCell"/>
</dbReference>
<evidence type="ECO:0000313" key="17">
    <source>
        <dbReference type="EMBL" id="SMO66689.1"/>
    </source>
</evidence>
<dbReference type="GO" id="GO:0006508">
    <property type="term" value="P:proteolysis"/>
    <property type="evidence" value="ECO:0007669"/>
    <property type="project" value="UniProtKB-KW"/>
</dbReference>
<dbReference type="Pfam" id="PF00905">
    <property type="entry name" value="Transpeptidase"/>
    <property type="match status" value="1"/>
</dbReference>
<dbReference type="InterPro" id="IPR050515">
    <property type="entry name" value="Beta-lactam/transpept"/>
</dbReference>
<evidence type="ECO:0000259" key="16">
    <source>
        <dbReference type="Pfam" id="PF03717"/>
    </source>
</evidence>
<sequence>MENMSRRTLVIGLIILFIGISFIIKLFILQVYDPSYKYSAVSNTRREIISFPSRGLIYDRNGKLIVSNQADYDLMVVPRELKPMDSLTFCNALEISIQELRQLFDDMNGRLRNKKISRIKPSIFYKQLSARQYGFLQEKLYKFDGFFVQRRTLRKYEYPHAAHILGYIGEVGPQDIERDNYYTRGDYHGINGVESTYEKFLRGKKGYKYVLVDVHGRQKGTFRDGQFDIPAVAGKDIKLTIDIGLQKYGEELMKNKIGSIVAIEPKTGELLSMVSSPGYNPSLLVGKKRAGNFSVLSTDSLKPLFNRPIMAWYPPGSTFKTVNALIGLQEGVITPNTKYECYMGYSVGRFHLGCHPHASPLDLRHSISNSCNAYYCHIFRNIIDNPKNGTVQNGFELWKNYLVKFGFGHKLGIDFANEIRGFVPNSQTYDKIYNKSWSSLTVVSLAIGQGELLTTPVQMANMAATLANKGYFYTPHIIKEIENDTIPTRFKEIRETGIDTTHFAPVLDGMEMAIWGGAGSTATIARVPGISICGKTGTAENPHGEDHSVFIAFAPKEDPKIAIAVYVENGGFGSRWAAPISSLVVEKYLKGEIDPSRTWLEKRMLEGDLIHGTK</sequence>
<keyword evidence="11 14" id="KW-1133">Transmembrane helix</keyword>
<evidence type="ECO:0000256" key="10">
    <source>
        <dbReference type="ARBA" id="ARBA00022984"/>
    </source>
</evidence>
<evidence type="ECO:0000313" key="18">
    <source>
        <dbReference type="Proteomes" id="UP000319040"/>
    </source>
</evidence>
<dbReference type="InterPro" id="IPR005311">
    <property type="entry name" value="PBP_dimer"/>
</dbReference>
<evidence type="ECO:0000256" key="7">
    <source>
        <dbReference type="ARBA" id="ARBA00022692"/>
    </source>
</evidence>
<dbReference type="SUPFAM" id="SSF56601">
    <property type="entry name" value="beta-lactamase/transpeptidase-like"/>
    <property type="match status" value="1"/>
</dbReference>
<keyword evidence="6" id="KW-0645">Protease</keyword>
<protein>
    <submittedName>
        <fullName evidence="17">Penicillin-binding protein 2</fullName>
    </submittedName>
</protein>
<evidence type="ECO:0000256" key="5">
    <source>
        <dbReference type="ARBA" id="ARBA00022645"/>
    </source>
</evidence>
<keyword evidence="18" id="KW-1185">Reference proteome</keyword>
<dbReference type="GO" id="GO:0009002">
    <property type="term" value="F:serine-type D-Ala-D-Ala carboxypeptidase activity"/>
    <property type="evidence" value="ECO:0007669"/>
    <property type="project" value="InterPro"/>
</dbReference>
<evidence type="ECO:0000256" key="9">
    <source>
        <dbReference type="ARBA" id="ARBA00022960"/>
    </source>
</evidence>
<organism evidence="17 18">
    <name type="scientific">Saccharicrinis carchari</name>
    <dbReference type="NCBI Taxonomy" id="1168039"/>
    <lineage>
        <taxon>Bacteria</taxon>
        <taxon>Pseudomonadati</taxon>
        <taxon>Bacteroidota</taxon>
        <taxon>Bacteroidia</taxon>
        <taxon>Marinilabiliales</taxon>
        <taxon>Marinilabiliaceae</taxon>
        <taxon>Saccharicrinis</taxon>
    </lineage>
</organism>
<evidence type="ECO:0000256" key="12">
    <source>
        <dbReference type="ARBA" id="ARBA00023136"/>
    </source>
</evidence>
<dbReference type="GO" id="GO:0008360">
    <property type="term" value="P:regulation of cell shape"/>
    <property type="evidence" value="ECO:0007669"/>
    <property type="project" value="UniProtKB-KW"/>
</dbReference>
<dbReference type="Gene3D" id="3.90.1310.10">
    <property type="entry name" value="Penicillin-binding protein 2a (Domain 2)"/>
    <property type="match status" value="1"/>
</dbReference>
<feature type="domain" description="Penicillin-binding protein dimerisation" evidence="16">
    <location>
        <begin position="52"/>
        <end position="220"/>
    </location>
</feature>
<evidence type="ECO:0000256" key="6">
    <source>
        <dbReference type="ARBA" id="ARBA00022670"/>
    </source>
</evidence>
<dbReference type="PANTHER" id="PTHR30627:SF2">
    <property type="entry name" value="PEPTIDOGLYCAN D,D-TRANSPEPTIDASE MRDA"/>
    <property type="match status" value="1"/>
</dbReference>
<keyword evidence="3" id="KW-1003">Cell membrane</keyword>
<evidence type="ECO:0000256" key="13">
    <source>
        <dbReference type="ARBA" id="ARBA00023316"/>
    </source>
</evidence>
<evidence type="ECO:0000259" key="15">
    <source>
        <dbReference type="Pfam" id="PF00905"/>
    </source>
</evidence>
<dbReference type="GO" id="GO:0071555">
    <property type="term" value="P:cell wall organization"/>
    <property type="evidence" value="ECO:0007669"/>
    <property type="project" value="UniProtKB-KW"/>
</dbReference>
<keyword evidence="7 14" id="KW-0812">Transmembrane</keyword>
<keyword evidence="10" id="KW-0573">Peptidoglycan synthesis</keyword>
<keyword evidence="12 14" id="KW-0472">Membrane</keyword>
<dbReference type="InterPro" id="IPR012338">
    <property type="entry name" value="Beta-lactam/transpept-like"/>
</dbReference>
<dbReference type="GO" id="GO:0008658">
    <property type="term" value="F:penicillin binding"/>
    <property type="evidence" value="ECO:0007669"/>
    <property type="project" value="InterPro"/>
</dbReference>
<dbReference type="InterPro" id="IPR036138">
    <property type="entry name" value="PBP_dimer_sf"/>
</dbReference>
<evidence type="ECO:0000256" key="2">
    <source>
        <dbReference type="ARBA" id="ARBA00004236"/>
    </source>
</evidence>
<dbReference type="GO" id="GO:0071972">
    <property type="term" value="F:peptidoglycan L,D-transpeptidase activity"/>
    <property type="evidence" value="ECO:0007669"/>
    <property type="project" value="TreeGrafter"/>
</dbReference>
<dbReference type="AlphaFoldDB" id="A0A521D4U2"/>
<dbReference type="InterPro" id="IPR017790">
    <property type="entry name" value="Penicillin-binding_protein_2"/>
</dbReference>
<evidence type="ECO:0000256" key="1">
    <source>
        <dbReference type="ARBA" id="ARBA00004167"/>
    </source>
</evidence>
<evidence type="ECO:0000256" key="4">
    <source>
        <dbReference type="ARBA" id="ARBA00022519"/>
    </source>
</evidence>
<dbReference type="Gene3D" id="3.30.1390.30">
    <property type="entry name" value="Penicillin-binding protein 2a, domain 3"/>
    <property type="match status" value="1"/>
</dbReference>
<dbReference type="EMBL" id="FXTB01000004">
    <property type="protein sequence ID" value="SMO66689.1"/>
    <property type="molecule type" value="Genomic_DNA"/>
</dbReference>
<dbReference type="PANTHER" id="PTHR30627">
    <property type="entry name" value="PEPTIDOGLYCAN D,D-TRANSPEPTIDASE"/>
    <property type="match status" value="1"/>
</dbReference>
<accession>A0A521D4U2</accession>
<dbReference type="Pfam" id="PF03717">
    <property type="entry name" value="PBP_dimer"/>
    <property type="match status" value="1"/>
</dbReference>
<keyword evidence="9" id="KW-0133">Cell shape</keyword>
<dbReference type="FunFam" id="3.40.710.10:FF:000024">
    <property type="entry name" value="Penicillin-binding protein 2"/>
    <property type="match status" value="1"/>
</dbReference>
<evidence type="ECO:0000256" key="3">
    <source>
        <dbReference type="ARBA" id="ARBA00022475"/>
    </source>
</evidence>
<reference evidence="17 18" key="1">
    <citation type="submission" date="2017-05" db="EMBL/GenBank/DDBJ databases">
        <authorList>
            <person name="Varghese N."/>
            <person name="Submissions S."/>
        </authorList>
    </citation>
    <scope>NUCLEOTIDE SEQUENCE [LARGE SCALE GENOMIC DNA]</scope>
    <source>
        <strain evidence="17 18">DSM 27040</strain>
    </source>
</reference>
<keyword evidence="5" id="KW-0121">Carboxypeptidase</keyword>
<evidence type="ECO:0000256" key="11">
    <source>
        <dbReference type="ARBA" id="ARBA00022989"/>
    </source>
</evidence>
<feature type="transmembrane region" description="Helical" evidence="14">
    <location>
        <begin position="9"/>
        <end position="32"/>
    </location>
</feature>
<feature type="domain" description="Penicillin-binding protein transpeptidase" evidence="15">
    <location>
        <begin position="258"/>
        <end position="581"/>
    </location>
</feature>
<proteinExistence type="predicted"/>
<dbReference type="SUPFAM" id="SSF56519">
    <property type="entry name" value="Penicillin binding protein dimerisation domain"/>
    <property type="match status" value="1"/>
</dbReference>
<keyword evidence="4" id="KW-0997">Cell inner membrane</keyword>
<name>A0A521D4U2_SACCC</name>
<dbReference type="GO" id="GO:0009252">
    <property type="term" value="P:peptidoglycan biosynthetic process"/>
    <property type="evidence" value="ECO:0007669"/>
    <property type="project" value="UniProtKB-KW"/>
</dbReference>
<keyword evidence="8" id="KW-0378">Hydrolase</keyword>
<dbReference type="NCBIfam" id="TIGR03423">
    <property type="entry name" value="pbp2_mrdA"/>
    <property type="match status" value="1"/>
</dbReference>
<dbReference type="InterPro" id="IPR001460">
    <property type="entry name" value="PCN-bd_Tpept"/>
</dbReference>
<comment type="subcellular location">
    <subcellularLocation>
        <location evidence="2">Cell membrane</location>
    </subcellularLocation>
    <subcellularLocation>
        <location evidence="1">Membrane</location>
        <topology evidence="1">Single-pass membrane protein</topology>
    </subcellularLocation>
</comment>